<evidence type="ECO:0000313" key="2">
    <source>
        <dbReference type="EMBL" id="MEY8245806.1"/>
    </source>
</evidence>
<protein>
    <submittedName>
        <fullName evidence="2">Uncharacterized protein</fullName>
    </submittedName>
</protein>
<dbReference type="RefSeq" id="WP_121698445.1">
    <property type="nucleotide sequence ID" value="NZ_JBCLPP010000024.1"/>
</dbReference>
<feature type="chain" id="PRO_5046947856" evidence="1">
    <location>
        <begin position="19"/>
        <end position="160"/>
    </location>
</feature>
<organism evidence="2 3">
    <name type="scientific">Heminiphilus faecis</name>
    <dbReference type="NCBI Taxonomy" id="2601703"/>
    <lineage>
        <taxon>Bacteria</taxon>
        <taxon>Pseudomonadati</taxon>
        <taxon>Bacteroidota</taxon>
        <taxon>Bacteroidia</taxon>
        <taxon>Bacteroidales</taxon>
        <taxon>Muribaculaceae</taxon>
        <taxon>Heminiphilus</taxon>
    </lineage>
</organism>
<reference evidence="2 3" key="1">
    <citation type="submission" date="2024-03" db="EMBL/GenBank/DDBJ databases">
        <title>Mouse gut bacterial collection (mGBC) of GemPharmatech.</title>
        <authorList>
            <person name="He Y."/>
            <person name="Dong L."/>
            <person name="Wu D."/>
            <person name="Gao X."/>
            <person name="Lin Z."/>
        </authorList>
    </citation>
    <scope>NUCLEOTIDE SEQUENCE [LARGE SCALE GENOMIC DNA]</scope>
    <source>
        <strain evidence="2 3">54-13</strain>
    </source>
</reference>
<evidence type="ECO:0000256" key="1">
    <source>
        <dbReference type="SAM" id="SignalP"/>
    </source>
</evidence>
<proteinExistence type="predicted"/>
<feature type="signal peptide" evidence="1">
    <location>
        <begin position="1"/>
        <end position="18"/>
    </location>
</feature>
<evidence type="ECO:0000313" key="3">
    <source>
        <dbReference type="Proteomes" id="UP001565200"/>
    </source>
</evidence>
<accession>A0ABV4CYC4</accession>
<comment type="caution">
    <text evidence="2">The sequence shown here is derived from an EMBL/GenBank/DDBJ whole genome shotgun (WGS) entry which is preliminary data.</text>
</comment>
<gene>
    <name evidence="2" type="ORF">AAK873_09300</name>
</gene>
<sequence length="160" mass="18113">MKPILSLLIILLSVTAYADTRTRTTRRHLKPIIAEATNDTIRPTDPAMTGSPDSLSIKGYDKPLRSMRETFFITNRHCMPLHTVKLHISYYTMGGEMLHSRDVTIDTTIPPGETHQVSTPAWDRQKAYYYIGTRVTPRSKKALPYYPKIAIISALLAPIE</sequence>
<keyword evidence="1" id="KW-0732">Signal</keyword>
<name>A0ABV4CYC4_9BACT</name>
<dbReference type="EMBL" id="JBCLPP010000024">
    <property type="protein sequence ID" value="MEY8245806.1"/>
    <property type="molecule type" value="Genomic_DNA"/>
</dbReference>
<dbReference type="Proteomes" id="UP001565200">
    <property type="component" value="Unassembled WGS sequence"/>
</dbReference>
<keyword evidence="3" id="KW-1185">Reference proteome</keyword>